<reference evidence="4 5" key="1">
    <citation type="submission" date="2022-12" db="EMBL/GenBank/DDBJ databases">
        <title>Genomic features and morphological characterization of a novel Knufia sp. strain isolated from spacecraft assembly facility.</title>
        <authorList>
            <person name="Teixeira M."/>
            <person name="Chander A.M."/>
            <person name="Stajich J.E."/>
            <person name="Venkateswaran K."/>
        </authorList>
    </citation>
    <scope>NUCLEOTIDE SEQUENCE [LARGE SCALE GENOMIC DNA]</scope>
    <source>
        <strain evidence="4 5">FJI-L2-BK-P2</strain>
    </source>
</reference>
<dbReference type="InterPro" id="IPR016161">
    <property type="entry name" value="Ald_DH/histidinol_DH"/>
</dbReference>
<gene>
    <name evidence="4" type="ORF">OHC33_010440</name>
</gene>
<protein>
    <recommendedName>
        <fullName evidence="3">Aldehyde dehydrogenase domain-containing protein</fullName>
    </recommendedName>
</protein>
<evidence type="ECO:0000259" key="3">
    <source>
        <dbReference type="Pfam" id="PF00171"/>
    </source>
</evidence>
<dbReference type="Pfam" id="PF00171">
    <property type="entry name" value="Aldedh"/>
    <property type="match status" value="1"/>
</dbReference>
<proteinExistence type="predicted"/>
<dbReference type="InterPro" id="IPR015590">
    <property type="entry name" value="Aldehyde_DH_dom"/>
</dbReference>
<feature type="transmembrane region" description="Helical" evidence="2">
    <location>
        <begin position="461"/>
        <end position="484"/>
    </location>
</feature>
<dbReference type="AlphaFoldDB" id="A0AAN8I2E8"/>
<evidence type="ECO:0000256" key="1">
    <source>
        <dbReference type="SAM" id="MobiDB-lite"/>
    </source>
</evidence>
<dbReference type="PANTHER" id="PTHR43111:SF1">
    <property type="entry name" value="ALDEHYDE DEHYDROGENASE B-RELATED"/>
    <property type="match status" value="1"/>
</dbReference>
<evidence type="ECO:0000313" key="5">
    <source>
        <dbReference type="Proteomes" id="UP001316803"/>
    </source>
</evidence>
<evidence type="ECO:0000313" key="4">
    <source>
        <dbReference type="EMBL" id="KAK5948544.1"/>
    </source>
</evidence>
<dbReference type="SUPFAM" id="SSF53720">
    <property type="entry name" value="ALDH-like"/>
    <property type="match status" value="1"/>
</dbReference>
<evidence type="ECO:0000256" key="2">
    <source>
        <dbReference type="SAM" id="Phobius"/>
    </source>
</evidence>
<dbReference type="EMBL" id="JAKLMC020000046">
    <property type="protein sequence ID" value="KAK5948544.1"/>
    <property type="molecule type" value="Genomic_DNA"/>
</dbReference>
<feature type="region of interest" description="Disordered" evidence="1">
    <location>
        <begin position="274"/>
        <end position="295"/>
    </location>
</feature>
<organism evidence="4 5">
    <name type="scientific">Knufia fluminis</name>
    <dbReference type="NCBI Taxonomy" id="191047"/>
    <lineage>
        <taxon>Eukaryota</taxon>
        <taxon>Fungi</taxon>
        <taxon>Dikarya</taxon>
        <taxon>Ascomycota</taxon>
        <taxon>Pezizomycotina</taxon>
        <taxon>Eurotiomycetes</taxon>
        <taxon>Chaetothyriomycetidae</taxon>
        <taxon>Chaetothyriales</taxon>
        <taxon>Trichomeriaceae</taxon>
        <taxon>Knufia</taxon>
    </lineage>
</organism>
<dbReference type="Gene3D" id="3.40.309.10">
    <property type="entry name" value="Aldehyde Dehydrogenase, Chain A, domain 2"/>
    <property type="match status" value="1"/>
</dbReference>
<dbReference type="Proteomes" id="UP001316803">
    <property type="component" value="Unassembled WGS sequence"/>
</dbReference>
<keyword evidence="2" id="KW-0812">Transmembrane</keyword>
<dbReference type="InterPro" id="IPR016162">
    <property type="entry name" value="Ald_DH_N"/>
</dbReference>
<keyword evidence="5" id="KW-1185">Reference proteome</keyword>
<sequence length="488" mass="53805">MSGKKYLRPMEMPVKAAQESRPFPRISIANIEWSARSVRHRQQQLRQLHATLLKYKDECVQAIEEDFRYTPNEALFAYSLTLKDIRIHYDSVSLSEENAKARKVEQEQDNPVRSVPVGIVYIIPTAGLHCVISPVAAALAAGNCIVVELPRTTGHTNSLLQNTLREAMSNDTFAISTTRPDTAFLAECQIVSQTDLVLGTSAPRTVFSPPAARCFAFVDREADVQLAARNIVHARCGFGARSLYAPEIVFVHEAVLKLFKYYLEQVWTARRPQKQADARKLPGKSEISSRSSPDGLINLLSGPGCEVIEVQDRNEKMLFSHTDYSTLVLCSIDSTDDGIDLATDICGNEGIAAAFFFASPSAANYLSTSLNAHLSFINHIPTELLVGPRIPTNSDGSLVPRYPRHLFEETHPQICKPSEITTSLGTQIENSGNLEAWARSTAKPLLSDELPGRRVDFFEQALITAASVSVLSLVTVGVLGSILVRRLR</sequence>
<keyword evidence="2" id="KW-1133">Transmembrane helix</keyword>
<accession>A0AAN8I2E8</accession>
<dbReference type="PANTHER" id="PTHR43111">
    <property type="entry name" value="ALDEHYDE DEHYDROGENASE B-RELATED"/>
    <property type="match status" value="1"/>
</dbReference>
<comment type="caution">
    <text evidence="4">The sequence shown here is derived from an EMBL/GenBank/DDBJ whole genome shotgun (WGS) entry which is preliminary data.</text>
</comment>
<dbReference type="InterPro" id="IPR016163">
    <property type="entry name" value="Ald_DH_C"/>
</dbReference>
<dbReference type="GO" id="GO:0016620">
    <property type="term" value="F:oxidoreductase activity, acting on the aldehyde or oxo group of donors, NAD or NADP as acceptor"/>
    <property type="evidence" value="ECO:0007669"/>
    <property type="project" value="InterPro"/>
</dbReference>
<feature type="domain" description="Aldehyde dehydrogenase" evidence="3">
    <location>
        <begin position="32"/>
        <end position="167"/>
    </location>
</feature>
<name>A0AAN8I2E8_9EURO</name>
<keyword evidence="2" id="KW-0472">Membrane</keyword>
<dbReference type="Gene3D" id="3.40.605.10">
    <property type="entry name" value="Aldehyde Dehydrogenase, Chain A, domain 1"/>
    <property type="match status" value="1"/>
</dbReference>